<accession>A0A4P7NNV8</accession>
<dbReference type="Proteomes" id="UP000294847">
    <property type="component" value="Chromosome 6"/>
</dbReference>
<evidence type="ECO:0000313" key="1">
    <source>
        <dbReference type="EMBL" id="QBZ63832.1"/>
    </source>
</evidence>
<organism evidence="1 2">
    <name type="scientific">Pyricularia oryzae</name>
    <name type="common">Rice blast fungus</name>
    <name type="synonym">Magnaporthe oryzae</name>
    <dbReference type="NCBI Taxonomy" id="318829"/>
    <lineage>
        <taxon>Eukaryota</taxon>
        <taxon>Fungi</taxon>
        <taxon>Dikarya</taxon>
        <taxon>Ascomycota</taxon>
        <taxon>Pezizomycotina</taxon>
        <taxon>Sordariomycetes</taxon>
        <taxon>Sordariomycetidae</taxon>
        <taxon>Magnaporthales</taxon>
        <taxon>Pyriculariaceae</taxon>
        <taxon>Pyricularia</taxon>
    </lineage>
</organism>
<name>A0A4P7NNV8_PYROR</name>
<proteinExistence type="predicted"/>
<dbReference type="AlphaFoldDB" id="A0A4P7NNV8"/>
<gene>
    <name evidence="1" type="ORF">PoMZ_05522</name>
</gene>
<reference evidence="1 2" key="1">
    <citation type="journal article" date="2019" name="Mol. Biol. Evol.">
        <title>Blast fungal genomes show frequent chromosomal changes, gene gains and losses, and effector gene turnover.</title>
        <authorList>
            <person name="Gomez Luciano L.B."/>
            <person name="Jason Tsai I."/>
            <person name="Chuma I."/>
            <person name="Tosa Y."/>
            <person name="Chen Y.H."/>
            <person name="Li J.Y."/>
            <person name="Li M.Y."/>
            <person name="Jade Lu M.Y."/>
            <person name="Nakayashiki H."/>
            <person name="Li W.H."/>
        </authorList>
    </citation>
    <scope>NUCLEOTIDE SEQUENCE [LARGE SCALE GENOMIC DNA]</scope>
    <source>
        <strain evidence="1">MZ5-1-6</strain>
    </source>
</reference>
<evidence type="ECO:0000313" key="2">
    <source>
        <dbReference type="Proteomes" id="UP000294847"/>
    </source>
</evidence>
<protein>
    <submittedName>
        <fullName evidence="1">Uncharacterized protein</fullName>
    </submittedName>
</protein>
<sequence>MHNCPDARSWRWLRPPIRPQLFSPMWCRVALQPEEGRAPTSYLATLAVWKPSIGQLWPYRADGLQKAHPLATPKKKEQREHFVLNHDLTDM</sequence>
<dbReference type="EMBL" id="CP034209">
    <property type="protein sequence ID" value="QBZ63832.1"/>
    <property type="molecule type" value="Genomic_DNA"/>
</dbReference>